<dbReference type="AlphaFoldDB" id="A0AAW2XWM4"/>
<sequence>MVLSSELEECRQVVQEMASAFRGGGIADIRRDMDQQIGLLQHVVSNAPVVSHDAGARF</sequence>
<name>A0AAW2XWM4_9LAMI</name>
<accession>A0AAW2XWM4</accession>
<reference evidence="1" key="1">
    <citation type="submission" date="2020-06" db="EMBL/GenBank/DDBJ databases">
        <authorList>
            <person name="Li T."/>
            <person name="Hu X."/>
            <person name="Zhang T."/>
            <person name="Song X."/>
            <person name="Zhang H."/>
            <person name="Dai N."/>
            <person name="Sheng W."/>
            <person name="Hou X."/>
            <person name="Wei L."/>
        </authorList>
    </citation>
    <scope>NUCLEOTIDE SEQUENCE</scope>
    <source>
        <strain evidence="1">KEN1</strain>
        <tissue evidence="1">Leaf</tissue>
    </source>
</reference>
<comment type="caution">
    <text evidence="1">The sequence shown here is derived from an EMBL/GenBank/DDBJ whole genome shotgun (WGS) entry which is preliminary data.</text>
</comment>
<gene>
    <name evidence="1" type="ORF">Slati_0479600</name>
</gene>
<proteinExistence type="predicted"/>
<organism evidence="1">
    <name type="scientific">Sesamum latifolium</name>
    <dbReference type="NCBI Taxonomy" id="2727402"/>
    <lineage>
        <taxon>Eukaryota</taxon>
        <taxon>Viridiplantae</taxon>
        <taxon>Streptophyta</taxon>
        <taxon>Embryophyta</taxon>
        <taxon>Tracheophyta</taxon>
        <taxon>Spermatophyta</taxon>
        <taxon>Magnoliopsida</taxon>
        <taxon>eudicotyledons</taxon>
        <taxon>Gunneridae</taxon>
        <taxon>Pentapetalae</taxon>
        <taxon>asterids</taxon>
        <taxon>lamiids</taxon>
        <taxon>Lamiales</taxon>
        <taxon>Pedaliaceae</taxon>
        <taxon>Sesamum</taxon>
    </lineage>
</organism>
<dbReference type="EMBL" id="JACGWN010000002">
    <property type="protein sequence ID" value="KAL0458524.1"/>
    <property type="molecule type" value="Genomic_DNA"/>
</dbReference>
<evidence type="ECO:0000313" key="1">
    <source>
        <dbReference type="EMBL" id="KAL0458524.1"/>
    </source>
</evidence>
<reference evidence="1" key="2">
    <citation type="journal article" date="2024" name="Plant">
        <title>Genomic evolution and insights into agronomic trait innovations of Sesamum species.</title>
        <authorList>
            <person name="Miao H."/>
            <person name="Wang L."/>
            <person name="Qu L."/>
            <person name="Liu H."/>
            <person name="Sun Y."/>
            <person name="Le M."/>
            <person name="Wang Q."/>
            <person name="Wei S."/>
            <person name="Zheng Y."/>
            <person name="Lin W."/>
            <person name="Duan Y."/>
            <person name="Cao H."/>
            <person name="Xiong S."/>
            <person name="Wang X."/>
            <person name="Wei L."/>
            <person name="Li C."/>
            <person name="Ma Q."/>
            <person name="Ju M."/>
            <person name="Zhao R."/>
            <person name="Li G."/>
            <person name="Mu C."/>
            <person name="Tian Q."/>
            <person name="Mei H."/>
            <person name="Zhang T."/>
            <person name="Gao T."/>
            <person name="Zhang H."/>
        </authorList>
    </citation>
    <scope>NUCLEOTIDE SEQUENCE</scope>
    <source>
        <strain evidence="1">KEN1</strain>
    </source>
</reference>
<protein>
    <submittedName>
        <fullName evidence="1">Uncharacterized protein</fullName>
    </submittedName>
</protein>